<sequence length="389" mass="42509">MSDKRLMSRYPSSTYLQRRARRRLPGFVFDYLEGGSGRQAALARNTRGFDQADLTPRYFNTCGAVDLGTRLFGQHYQVPFGVAPIGMDGLICPLAVSHLARAARAHGCPLVASTFATTSLEEVAELAGQQAWFQLYPFSDAAIESDILDRAERAGYQVLVVTVDVPVGGRRERDMRNGLSLPPRPGLGVCADVMRHPGWAFRQLSKGMPSFSNLHPYKRASNDFLPAKVEGAVSWQRLEGFRRRWPGTLLVKGVLHPEDAVHCQSLGVDGIIVSNHGGRQLDACPSTLEALPGIRQAVGPAFPLLVDSGIRSGLDVARALAAGADFALLGRTFMYAMAALGEAGADHSMRMLREELENALQMIRCPDIDELKHWHSQSAVPTARETHHG</sequence>
<evidence type="ECO:0000256" key="7">
    <source>
        <dbReference type="PIRSR" id="PIRSR000138-2"/>
    </source>
</evidence>
<feature type="binding site" evidence="7">
    <location>
        <position position="274"/>
    </location>
    <ligand>
        <name>FMN</name>
        <dbReference type="ChEBI" id="CHEBI:58210"/>
    </ligand>
</feature>
<feature type="binding site" evidence="7">
    <location>
        <position position="279"/>
    </location>
    <ligand>
        <name>glyoxylate</name>
        <dbReference type="ChEBI" id="CHEBI:36655"/>
    </ligand>
</feature>
<keyword evidence="4" id="KW-0560">Oxidoreductase</keyword>
<proteinExistence type="inferred from homology"/>
<dbReference type="InterPro" id="IPR013785">
    <property type="entry name" value="Aldolase_TIM"/>
</dbReference>
<keyword evidence="10" id="KW-1185">Reference proteome</keyword>
<evidence type="ECO:0000313" key="10">
    <source>
        <dbReference type="Proteomes" id="UP000186895"/>
    </source>
</evidence>
<feature type="binding site" evidence="7">
    <location>
        <position position="276"/>
    </location>
    <ligand>
        <name>glyoxylate</name>
        <dbReference type="ChEBI" id="CHEBI:36655"/>
    </ligand>
</feature>
<comment type="cofactor">
    <cofactor evidence="1">
        <name>FMN</name>
        <dbReference type="ChEBI" id="CHEBI:58210"/>
    </cofactor>
</comment>
<dbReference type="EMBL" id="FTMN01000005">
    <property type="protein sequence ID" value="SIQ49898.1"/>
    <property type="molecule type" value="Genomic_DNA"/>
</dbReference>
<dbReference type="SUPFAM" id="SSF51395">
    <property type="entry name" value="FMN-linked oxidoreductases"/>
    <property type="match status" value="1"/>
</dbReference>
<gene>
    <name evidence="9" type="ORF">SAMN05421647_105194</name>
</gene>
<feature type="domain" description="FMN hydroxy acid dehydrogenase" evidence="8">
    <location>
        <begin position="5"/>
        <end position="381"/>
    </location>
</feature>
<dbReference type="PANTHER" id="PTHR10578:SF107">
    <property type="entry name" value="2-HYDROXYACID OXIDASE 1"/>
    <property type="match status" value="1"/>
</dbReference>
<evidence type="ECO:0000256" key="5">
    <source>
        <dbReference type="ARBA" id="ARBA00024042"/>
    </source>
</evidence>
<dbReference type="Proteomes" id="UP000186895">
    <property type="component" value="Unassembled WGS sequence"/>
</dbReference>
<evidence type="ECO:0000256" key="3">
    <source>
        <dbReference type="ARBA" id="ARBA00022643"/>
    </source>
</evidence>
<feature type="binding site" evidence="7">
    <location>
        <position position="136"/>
    </location>
    <ligand>
        <name>glyoxylate</name>
        <dbReference type="ChEBI" id="CHEBI:36655"/>
    </ligand>
</feature>
<reference evidence="10" key="1">
    <citation type="submission" date="2017-01" db="EMBL/GenBank/DDBJ databases">
        <authorList>
            <person name="Varghese N."/>
            <person name="Submissions S."/>
        </authorList>
    </citation>
    <scope>NUCLEOTIDE SEQUENCE [LARGE SCALE GENOMIC DNA]</scope>
    <source>
        <strain evidence="10">DSM 7027</strain>
    </source>
</reference>
<dbReference type="Pfam" id="PF01070">
    <property type="entry name" value="FMN_dh"/>
    <property type="match status" value="1"/>
</dbReference>
<dbReference type="AlphaFoldDB" id="A0A1N6T944"/>
<dbReference type="Gene3D" id="3.20.20.70">
    <property type="entry name" value="Aldolase class I"/>
    <property type="match status" value="1"/>
</dbReference>
<evidence type="ECO:0000256" key="6">
    <source>
        <dbReference type="PIRSR" id="PIRSR000138-1"/>
    </source>
</evidence>
<feature type="binding site" evidence="7">
    <location>
        <begin position="84"/>
        <end position="86"/>
    </location>
    <ligand>
        <name>FMN</name>
        <dbReference type="ChEBI" id="CHEBI:58210"/>
    </ligand>
</feature>
<evidence type="ECO:0000259" key="8">
    <source>
        <dbReference type="PROSITE" id="PS51349"/>
    </source>
</evidence>
<feature type="active site" description="Proton acceptor" evidence="6">
    <location>
        <position position="276"/>
    </location>
</feature>
<keyword evidence="3 7" id="KW-0288">FMN</keyword>
<dbReference type="CDD" id="cd02809">
    <property type="entry name" value="alpha_hydroxyacid_oxid_FMN"/>
    <property type="match status" value="1"/>
</dbReference>
<dbReference type="PROSITE" id="PS00557">
    <property type="entry name" value="FMN_HYDROXY_ACID_DH_1"/>
    <property type="match status" value="1"/>
</dbReference>
<dbReference type="PROSITE" id="PS51349">
    <property type="entry name" value="FMN_HYDROXY_ACID_DH_2"/>
    <property type="match status" value="1"/>
</dbReference>
<dbReference type="GO" id="GO:0010181">
    <property type="term" value="F:FMN binding"/>
    <property type="evidence" value="ECO:0007669"/>
    <property type="project" value="InterPro"/>
</dbReference>
<feature type="binding site" evidence="7">
    <location>
        <position position="252"/>
    </location>
    <ligand>
        <name>FMN</name>
        <dbReference type="ChEBI" id="CHEBI:58210"/>
    </ligand>
</feature>
<dbReference type="STRING" id="49186.SAMN05421647_105194"/>
<evidence type="ECO:0000313" key="9">
    <source>
        <dbReference type="EMBL" id="SIQ49898.1"/>
    </source>
</evidence>
<feature type="binding site" evidence="7">
    <location>
        <position position="113"/>
    </location>
    <ligand>
        <name>FMN</name>
        <dbReference type="ChEBI" id="CHEBI:58210"/>
    </ligand>
</feature>
<dbReference type="InterPro" id="IPR012133">
    <property type="entry name" value="Alpha-hydoxy_acid_DH_FMN"/>
</dbReference>
<feature type="binding site" evidence="7">
    <location>
        <position position="134"/>
    </location>
    <ligand>
        <name>FMN</name>
        <dbReference type="ChEBI" id="CHEBI:58210"/>
    </ligand>
</feature>
<evidence type="ECO:0000256" key="1">
    <source>
        <dbReference type="ARBA" id="ARBA00001917"/>
    </source>
</evidence>
<feature type="binding site" evidence="7">
    <location>
        <position position="31"/>
    </location>
    <ligand>
        <name>glyoxylate</name>
        <dbReference type="ChEBI" id="CHEBI:36655"/>
    </ligand>
</feature>
<dbReference type="InterPro" id="IPR000262">
    <property type="entry name" value="FMN-dep_DH"/>
</dbReference>
<feature type="binding site" evidence="7">
    <location>
        <begin position="330"/>
        <end position="331"/>
    </location>
    <ligand>
        <name>FMN</name>
        <dbReference type="ChEBI" id="CHEBI:58210"/>
    </ligand>
</feature>
<feature type="binding site" evidence="7">
    <location>
        <begin position="307"/>
        <end position="311"/>
    </location>
    <ligand>
        <name>FMN</name>
        <dbReference type="ChEBI" id="CHEBI:58210"/>
    </ligand>
</feature>
<dbReference type="InterPro" id="IPR037396">
    <property type="entry name" value="FMN_HAD"/>
</dbReference>
<dbReference type="InterPro" id="IPR008259">
    <property type="entry name" value="FMN_hydac_DH_AS"/>
</dbReference>
<accession>A0A1N6T944</accession>
<feature type="binding site" evidence="7">
    <location>
        <position position="162"/>
    </location>
    <ligand>
        <name>FMN</name>
        <dbReference type="ChEBI" id="CHEBI:58210"/>
    </ligand>
</feature>
<organism evidence="9 10">
    <name type="scientific">Marinobacterium stanieri</name>
    <dbReference type="NCBI Taxonomy" id="49186"/>
    <lineage>
        <taxon>Bacteria</taxon>
        <taxon>Pseudomonadati</taxon>
        <taxon>Pseudomonadota</taxon>
        <taxon>Gammaproteobacteria</taxon>
        <taxon>Oceanospirillales</taxon>
        <taxon>Oceanospirillaceae</taxon>
        <taxon>Marinobacterium</taxon>
    </lineage>
</organism>
<evidence type="ECO:0000256" key="2">
    <source>
        <dbReference type="ARBA" id="ARBA00022630"/>
    </source>
</evidence>
<name>A0A1N6T944_9GAMM</name>
<dbReference type="GO" id="GO:0009060">
    <property type="term" value="P:aerobic respiration"/>
    <property type="evidence" value="ECO:0007669"/>
    <property type="project" value="TreeGrafter"/>
</dbReference>
<dbReference type="eggNOG" id="COG1304">
    <property type="taxonomic scope" value="Bacteria"/>
</dbReference>
<comment type="similarity">
    <text evidence="5">Belongs to the FMN-dependent alpha-hydroxy acid dehydrogenase family.</text>
</comment>
<dbReference type="PANTHER" id="PTHR10578">
    <property type="entry name" value="S -2-HYDROXY-ACID OXIDASE-RELATED"/>
    <property type="match status" value="1"/>
</dbReference>
<protein>
    <submittedName>
        <fullName evidence="9">L-lactate dehydrogenase (Cytochrome)/(S)-mandelate dehydrogenase</fullName>
    </submittedName>
</protein>
<dbReference type="PIRSF" id="PIRSF000138">
    <property type="entry name" value="Al-hdrx_acd_dh"/>
    <property type="match status" value="1"/>
</dbReference>
<evidence type="ECO:0000256" key="4">
    <source>
        <dbReference type="ARBA" id="ARBA00023002"/>
    </source>
</evidence>
<feature type="binding site" evidence="7">
    <location>
        <position position="171"/>
    </location>
    <ligand>
        <name>glyoxylate</name>
        <dbReference type="ChEBI" id="CHEBI:36655"/>
    </ligand>
</feature>
<dbReference type="GO" id="GO:0005886">
    <property type="term" value="C:plasma membrane"/>
    <property type="evidence" value="ECO:0007669"/>
    <property type="project" value="TreeGrafter"/>
</dbReference>
<dbReference type="GO" id="GO:0004459">
    <property type="term" value="F:L-lactate dehydrogenase (NAD+) activity"/>
    <property type="evidence" value="ECO:0007669"/>
    <property type="project" value="TreeGrafter"/>
</dbReference>
<keyword evidence="2 7" id="KW-0285">Flavoprotein</keyword>